<feature type="region of interest" description="Disordered" evidence="1">
    <location>
        <begin position="28"/>
        <end position="58"/>
    </location>
</feature>
<dbReference type="WBParaSite" id="L893_g392.t1">
    <property type="protein sequence ID" value="L893_g392.t1"/>
    <property type="gene ID" value="L893_g392"/>
</dbReference>
<dbReference type="Proteomes" id="UP000095287">
    <property type="component" value="Unplaced"/>
</dbReference>
<evidence type="ECO:0000256" key="1">
    <source>
        <dbReference type="SAM" id="MobiDB-lite"/>
    </source>
</evidence>
<evidence type="ECO:0000313" key="3">
    <source>
        <dbReference type="WBParaSite" id="L893_g392.t1"/>
    </source>
</evidence>
<sequence length="170" mass="18725">MLVRGCSGDKVGLSTAIRGITPDGDWLRPDPSLLLTRPRKQTTRAGSPSGESDRRSPRKDEFFCKEVLLSIPLSPELLKKSNIFNAGTIRKSSKQYTSSKRYDFAVFRERSASAITLILKNEPSNTSFDCGNARFAQRFGPHTLSAPIKDPSPSSVFALSTESERSPIAF</sequence>
<evidence type="ECO:0000313" key="2">
    <source>
        <dbReference type="Proteomes" id="UP000095287"/>
    </source>
</evidence>
<organism evidence="2 3">
    <name type="scientific">Steinernema glaseri</name>
    <dbReference type="NCBI Taxonomy" id="37863"/>
    <lineage>
        <taxon>Eukaryota</taxon>
        <taxon>Metazoa</taxon>
        <taxon>Ecdysozoa</taxon>
        <taxon>Nematoda</taxon>
        <taxon>Chromadorea</taxon>
        <taxon>Rhabditida</taxon>
        <taxon>Tylenchina</taxon>
        <taxon>Panagrolaimomorpha</taxon>
        <taxon>Strongyloidoidea</taxon>
        <taxon>Steinernematidae</taxon>
        <taxon>Steinernema</taxon>
    </lineage>
</organism>
<accession>A0A1I8ABL3</accession>
<dbReference type="AlphaFoldDB" id="A0A1I8ABL3"/>
<reference evidence="3" key="1">
    <citation type="submission" date="2016-11" db="UniProtKB">
        <authorList>
            <consortium name="WormBaseParasite"/>
        </authorList>
    </citation>
    <scope>IDENTIFICATION</scope>
</reference>
<protein>
    <submittedName>
        <fullName evidence="3">Uncharacterized protein</fullName>
    </submittedName>
</protein>
<proteinExistence type="predicted"/>
<keyword evidence="2" id="KW-1185">Reference proteome</keyword>
<name>A0A1I8ABL3_9BILA</name>